<protein>
    <submittedName>
        <fullName evidence="2">Uncharacterized protein</fullName>
    </submittedName>
</protein>
<feature type="compositionally biased region" description="Pro residues" evidence="1">
    <location>
        <begin position="39"/>
        <end position="49"/>
    </location>
</feature>
<accession>A0ABN9SCR6</accession>
<comment type="caution">
    <text evidence="2">The sequence shown here is derived from an EMBL/GenBank/DDBJ whole genome shotgun (WGS) entry which is preliminary data.</text>
</comment>
<organism evidence="2 3">
    <name type="scientific">Prorocentrum cordatum</name>
    <dbReference type="NCBI Taxonomy" id="2364126"/>
    <lineage>
        <taxon>Eukaryota</taxon>
        <taxon>Sar</taxon>
        <taxon>Alveolata</taxon>
        <taxon>Dinophyceae</taxon>
        <taxon>Prorocentrales</taxon>
        <taxon>Prorocentraceae</taxon>
        <taxon>Prorocentrum</taxon>
    </lineage>
</organism>
<sequence length="443" mass="46425">MMLSYRGQVPAVTLFDWSQVPAAITAQATPSPTLAPTVAPTPAPTPSPTPAAVTTAPFSIGSTDACSVSSDNVISLNNGGCSIDKQITWDFTDQLVIEFKTRGCKEQDCSTPNVKGPVAPHWFFEPFRSSYAGTGREVPDLWWISRPSDYGFGAYGGWSVSGGSGDGRSPNTNEPSDPIQWHTWAMTFTTAGNCVNLVSWLVDGVSNGFGSDAGNPVTRCSAYGTTTWLGWASYGTTTYAYVKDLSINGAGHISAPAQETPPPAGGAGAGASAAGDPHLQNVHGERFDLMKAGKHVLINIPRGKSAESALLRVQADARRLGGQCADMYFQQLNVTGSWAEAKKAGGYHYSVSERDIEAPAWVALGKVELKVVHGRTDSGLLYLNLYMKHLGRAGFAVGGLLGEDDHEDVSAAPDSCAQRLALVAGTRGVGGPEVASVAVASLA</sequence>
<evidence type="ECO:0000256" key="1">
    <source>
        <dbReference type="SAM" id="MobiDB-lite"/>
    </source>
</evidence>
<feature type="region of interest" description="Disordered" evidence="1">
    <location>
        <begin position="255"/>
        <end position="277"/>
    </location>
</feature>
<reference evidence="2" key="1">
    <citation type="submission" date="2023-10" db="EMBL/GenBank/DDBJ databases">
        <authorList>
            <person name="Chen Y."/>
            <person name="Shah S."/>
            <person name="Dougan E. K."/>
            <person name="Thang M."/>
            <person name="Chan C."/>
        </authorList>
    </citation>
    <scope>NUCLEOTIDE SEQUENCE [LARGE SCALE GENOMIC DNA]</scope>
</reference>
<gene>
    <name evidence="2" type="ORF">PCOR1329_LOCUS28078</name>
</gene>
<name>A0ABN9SCR6_9DINO</name>
<evidence type="ECO:0000313" key="3">
    <source>
        <dbReference type="Proteomes" id="UP001189429"/>
    </source>
</evidence>
<dbReference type="EMBL" id="CAUYUJ010010291">
    <property type="protein sequence ID" value="CAK0828987.1"/>
    <property type="molecule type" value="Genomic_DNA"/>
</dbReference>
<proteinExistence type="predicted"/>
<keyword evidence="3" id="KW-1185">Reference proteome</keyword>
<dbReference type="Proteomes" id="UP001189429">
    <property type="component" value="Unassembled WGS sequence"/>
</dbReference>
<feature type="region of interest" description="Disordered" evidence="1">
    <location>
        <begin position="31"/>
        <end position="54"/>
    </location>
</feature>
<evidence type="ECO:0000313" key="2">
    <source>
        <dbReference type="EMBL" id="CAK0828987.1"/>
    </source>
</evidence>